<evidence type="ECO:0000313" key="1">
    <source>
        <dbReference type="EMBL" id="PXZ01718.1"/>
    </source>
</evidence>
<evidence type="ECO:0008006" key="3">
    <source>
        <dbReference type="Google" id="ProtNLM"/>
    </source>
</evidence>
<name>A0A318NDS8_9PROT</name>
<protein>
    <recommendedName>
        <fullName evidence="3">DUF2125 domain-containing protein</fullName>
    </recommendedName>
</protein>
<organism evidence="1 2">
    <name type="scientific">Commensalibacter melissae</name>
    <dbReference type="NCBI Taxonomy" id="2070537"/>
    <lineage>
        <taxon>Bacteria</taxon>
        <taxon>Pseudomonadati</taxon>
        <taxon>Pseudomonadota</taxon>
        <taxon>Alphaproteobacteria</taxon>
        <taxon>Acetobacterales</taxon>
        <taxon>Acetobacteraceae</taxon>
    </lineage>
</organism>
<evidence type="ECO:0000313" key="2">
    <source>
        <dbReference type="Proteomes" id="UP000247565"/>
    </source>
</evidence>
<reference evidence="1 2" key="1">
    <citation type="submission" date="2018-05" db="EMBL/GenBank/DDBJ databases">
        <title>Reference genomes for bee gut microbiota database.</title>
        <authorList>
            <person name="Ellegaard K.M."/>
        </authorList>
    </citation>
    <scope>NUCLEOTIDE SEQUENCE [LARGE SCALE GENOMIC DNA]</scope>
    <source>
        <strain evidence="1 2">ESL0284</strain>
    </source>
</reference>
<dbReference type="Proteomes" id="UP000247565">
    <property type="component" value="Unassembled WGS sequence"/>
</dbReference>
<gene>
    <name evidence="1" type="ORF">DK869_01525</name>
</gene>
<dbReference type="EMBL" id="QGLT01000001">
    <property type="protein sequence ID" value="PXZ01718.1"/>
    <property type="molecule type" value="Genomic_DNA"/>
</dbReference>
<keyword evidence="2" id="KW-1185">Reference proteome</keyword>
<dbReference type="AlphaFoldDB" id="A0A318NDS8"/>
<proteinExistence type="predicted"/>
<accession>A0A318NDS8</accession>
<sequence length="319" mass="36133">MVMSIFLKSLPFFVLMLIYSLFNNAVAFASVTWHSYCSNISSDTVDHHINSLQVTNYTVKIPDNSNVFLNSKQLMVNQSGKTLSKDQLQRVTNITSTGLLTVFLKYQINSCNKNYYTDSITPILKQLKQNEQLTIIWRNILIKNLNNAYKADEIRLQVQNIADNVNLKLFFSGLNEINPSQKSNLFLPREGILNLNTPSKYYPLILAAASGNNEDKFYDLSLPLKINNLMMQNNLTHITAYGNALLDRELNFQSAKGKITVSNMEKLIANSGSTRINNLKTALILAKFAGRSVGNNNLEWDINWQGNLFKVNNVPIPVW</sequence>
<comment type="caution">
    <text evidence="1">The sequence shown here is derived from an EMBL/GenBank/DDBJ whole genome shotgun (WGS) entry which is preliminary data.</text>
</comment>